<sequence>MDLSAVTVDVGQYSDQSILQSFINKIKHHNLLELKLQIGTSSTNEADKIVWTLDVSFIT</sequence>
<name>A0A0R3RV58_9BILA</name>
<evidence type="ECO:0000313" key="1">
    <source>
        <dbReference type="Proteomes" id="UP000050640"/>
    </source>
</evidence>
<evidence type="ECO:0000313" key="2">
    <source>
        <dbReference type="WBParaSite" id="EEL_0000596201-mRNA-1"/>
    </source>
</evidence>
<reference evidence="2" key="1">
    <citation type="submission" date="2017-02" db="UniProtKB">
        <authorList>
            <consortium name="WormBaseParasite"/>
        </authorList>
    </citation>
    <scope>IDENTIFICATION</scope>
</reference>
<dbReference type="WBParaSite" id="EEL_0000596201-mRNA-1">
    <property type="protein sequence ID" value="EEL_0000596201-mRNA-1"/>
    <property type="gene ID" value="EEL_0000596201"/>
</dbReference>
<protein>
    <submittedName>
        <fullName evidence="2">COMM domain-containing protein</fullName>
    </submittedName>
</protein>
<organism evidence="1 2">
    <name type="scientific">Elaeophora elaphi</name>
    <dbReference type="NCBI Taxonomy" id="1147741"/>
    <lineage>
        <taxon>Eukaryota</taxon>
        <taxon>Metazoa</taxon>
        <taxon>Ecdysozoa</taxon>
        <taxon>Nematoda</taxon>
        <taxon>Chromadorea</taxon>
        <taxon>Rhabditida</taxon>
        <taxon>Spirurina</taxon>
        <taxon>Spiruromorpha</taxon>
        <taxon>Filarioidea</taxon>
        <taxon>Onchocercidae</taxon>
        <taxon>Elaeophora</taxon>
    </lineage>
</organism>
<dbReference type="Proteomes" id="UP000050640">
    <property type="component" value="Unplaced"/>
</dbReference>
<dbReference type="AlphaFoldDB" id="A0A0R3RV58"/>
<accession>A0A0R3RV58</accession>
<keyword evidence="1" id="KW-1185">Reference proteome</keyword>
<proteinExistence type="predicted"/>